<evidence type="ECO:0000256" key="1">
    <source>
        <dbReference type="PROSITE-ProRule" id="PRU00094"/>
    </source>
</evidence>
<comment type="caution">
    <text evidence="3">The sequence shown here is derived from an EMBL/GenBank/DDBJ whole genome shotgun (WGS) entry which is preliminary data.</text>
</comment>
<dbReference type="GO" id="GO:0043565">
    <property type="term" value="F:sequence-specific DNA binding"/>
    <property type="evidence" value="ECO:0007669"/>
    <property type="project" value="InterPro"/>
</dbReference>
<dbReference type="PROSITE" id="PS50114">
    <property type="entry name" value="GATA_ZN_FINGER_2"/>
    <property type="match status" value="1"/>
</dbReference>
<accession>S7WAL9</accession>
<dbReference type="InterPro" id="IPR013088">
    <property type="entry name" value="Znf_NHR/GATA"/>
</dbReference>
<dbReference type="Pfam" id="PF00320">
    <property type="entry name" value="GATA"/>
    <property type="match status" value="1"/>
</dbReference>
<feature type="domain" description="GATA-type" evidence="2">
    <location>
        <begin position="265"/>
        <end position="299"/>
    </location>
</feature>
<dbReference type="CDD" id="cd00202">
    <property type="entry name" value="ZnF_GATA"/>
    <property type="match status" value="1"/>
</dbReference>
<dbReference type="SUPFAM" id="SSF57716">
    <property type="entry name" value="Glucocorticoid receptor-like (DNA-binding domain)"/>
    <property type="match status" value="1"/>
</dbReference>
<sequence length="309" mass="36138">MAVNNDQSNDNTNKQQNIRNKLKEPSLFEAVEVVSLFLDSLLFLHCKTGYSPPRFNHMKCMELYAIKIFIKTLRANMRSVHYYENTKCMFVRLVYIIRSGNIHEICNCLYNSPKFMENVRFFMGGSYNMMNLINFMTRLRGIEKNIRYNQNTNQFNEDDIISKGTYDINKFVDEKQNSHEINISGGRYLNSYDNNNSIYENIQNLLFSHAGKRGNAPHPTKEIFSNPVENYSSKCIKKSIHEIRGRNNSQLKSTIANVKKTSYKKRKKRECFLCGAKKSPAWRILENKQVCNACGLYYKGKNKNNRGFR</sequence>
<dbReference type="Proteomes" id="UP000014978">
    <property type="component" value="Unassembled WGS sequence"/>
</dbReference>
<protein>
    <recommendedName>
        <fullName evidence="2">GATA-type domain-containing protein</fullName>
    </recommendedName>
</protein>
<dbReference type="InParanoid" id="S7WAL9"/>
<dbReference type="Gene3D" id="3.30.50.10">
    <property type="entry name" value="Erythroid Transcription Factor GATA-1, subunit A"/>
    <property type="match status" value="1"/>
</dbReference>
<keyword evidence="1" id="KW-0479">Metal-binding</keyword>
<dbReference type="GO" id="GO:0008270">
    <property type="term" value="F:zinc ion binding"/>
    <property type="evidence" value="ECO:0007669"/>
    <property type="project" value="UniProtKB-KW"/>
</dbReference>
<keyword evidence="1" id="KW-0862">Zinc</keyword>
<dbReference type="InterPro" id="IPR000679">
    <property type="entry name" value="Znf_GATA"/>
</dbReference>
<dbReference type="HOGENOM" id="CLU_900720_0_0_1"/>
<proteinExistence type="predicted"/>
<gene>
    <name evidence="3" type="ORF">SLOPH_2167</name>
</gene>
<dbReference type="SMART" id="SM00401">
    <property type="entry name" value="ZnF_GATA"/>
    <property type="match status" value="1"/>
</dbReference>
<dbReference type="GO" id="GO:0006355">
    <property type="term" value="P:regulation of DNA-templated transcription"/>
    <property type="evidence" value="ECO:0007669"/>
    <property type="project" value="InterPro"/>
</dbReference>
<reference evidence="4" key="1">
    <citation type="journal article" date="2013" name="PLoS Genet.">
        <title>The genome of Spraguea lophii and the basis of host-microsporidian interactions.</title>
        <authorList>
            <person name="Campbell S.E."/>
            <person name="Williams T.A."/>
            <person name="Yousuf A."/>
            <person name="Soanes D.M."/>
            <person name="Paszkiewicz K.H."/>
            <person name="Williams B.A.P."/>
        </authorList>
    </citation>
    <scope>NUCLEOTIDE SEQUENCE [LARGE SCALE GENOMIC DNA]</scope>
    <source>
        <strain evidence="4">42_110</strain>
    </source>
</reference>
<evidence type="ECO:0000313" key="4">
    <source>
        <dbReference type="Proteomes" id="UP000014978"/>
    </source>
</evidence>
<dbReference type="AlphaFoldDB" id="S7WAL9"/>
<dbReference type="VEuPathDB" id="MicrosporidiaDB:SLOPH_2167"/>
<organism evidence="3 4">
    <name type="scientific">Spraguea lophii (strain 42_110)</name>
    <name type="common">Microsporidian parasite</name>
    <dbReference type="NCBI Taxonomy" id="1358809"/>
    <lineage>
        <taxon>Eukaryota</taxon>
        <taxon>Fungi</taxon>
        <taxon>Fungi incertae sedis</taxon>
        <taxon>Microsporidia</taxon>
        <taxon>Spragueidae</taxon>
        <taxon>Spraguea</taxon>
    </lineage>
</organism>
<name>S7WAL9_SPRLO</name>
<evidence type="ECO:0000313" key="3">
    <source>
        <dbReference type="EMBL" id="EPR78797.1"/>
    </source>
</evidence>
<evidence type="ECO:0000259" key="2">
    <source>
        <dbReference type="PROSITE" id="PS50114"/>
    </source>
</evidence>
<keyword evidence="4" id="KW-1185">Reference proteome</keyword>
<keyword evidence="1" id="KW-0863">Zinc-finger</keyword>
<dbReference type="EMBL" id="ATCN01000563">
    <property type="protein sequence ID" value="EPR78797.1"/>
    <property type="molecule type" value="Genomic_DNA"/>
</dbReference>